<sequence>MDTRELRNVFGSFVTGVTVVTTVDAQGAYQGVTANSFSSVSLDPPLVLWSQATGARSHPAFRDSDRFIVNILSEHQRELSQRFATSGPDKFAGIATHARQAGLPALPECCAYVECRKVAMYPGGDHVVYLGEVVAVERNDRRPLAFAKGRYMVAFEHELNFTLPEGSADHLAHNEAVRLACAALPELANRLDATMGVGVWGNRGPTLVRWEPGPDRQMPELRTGAVVSPLTSATGLLFGAHLPQDMCEPVLLEALAALQSQGGDVRAARELYRQRVGEVRAAGVAQSAPASLPDMVGLSAPVFDRAGRMVLALCCVAGQSGRAASLTPDLLQAAASLSARLGHRTAPTALAA</sequence>
<dbReference type="SUPFAM" id="SSF50475">
    <property type="entry name" value="FMN-binding split barrel"/>
    <property type="match status" value="1"/>
</dbReference>
<comment type="similarity">
    <text evidence="1">Belongs to the non-flavoprotein flavin reductase family.</text>
</comment>
<evidence type="ECO:0000313" key="5">
    <source>
        <dbReference type="Proteomes" id="UP000617041"/>
    </source>
</evidence>
<dbReference type="InterPro" id="IPR002563">
    <property type="entry name" value="Flavin_Rdtase-like_dom"/>
</dbReference>
<dbReference type="PROSITE" id="PS51078">
    <property type="entry name" value="ICLR_ED"/>
    <property type="match status" value="1"/>
</dbReference>
<evidence type="ECO:0000313" key="4">
    <source>
        <dbReference type="EMBL" id="MBK0392555.1"/>
    </source>
</evidence>
<proteinExistence type="inferred from homology"/>
<dbReference type="GO" id="GO:0042602">
    <property type="term" value="F:riboflavin reductase (NADPH) activity"/>
    <property type="evidence" value="ECO:0007669"/>
    <property type="project" value="TreeGrafter"/>
</dbReference>
<dbReference type="SMART" id="SM00903">
    <property type="entry name" value="Flavin_Reduct"/>
    <property type="match status" value="1"/>
</dbReference>
<reference evidence="4" key="1">
    <citation type="submission" date="2020-12" db="EMBL/GenBank/DDBJ databases">
        <title>Ramlibacter sp. nov., isolated from a freshwater alga, Cryptomonas.</title>
        <authorList>
            <person name="Kim H.M."/>
            <person name="Jeon C.O."/>
        </authorList>
    </citation>
    <scope>NUCLEOTIDE SEQUENCE</scope>
    <source>
        <strain evidence="4">CrO1</strain>
    </source>
</reference>
<gene>
    <name evidence="4" type="ORF">I8E28_08120</name>
</gene>
<dbReference type="InterPro" id="IPR012349">
    <property type="entry name" value="Split_barrel_FMN-bd"/>
</dbReference>
<dbReference type="RefSeq" id="WP_200787485.1">
    <property type="nucleotide sequence ID" value="NZ_JAEDAO010000001.1"/>
</dbReference>
<dbReference type="Gene3D" id="2.30.110.10">
    <property type="entry name" value="Electron Transport, Fmn-binding Protein, Chain A"/>
    <property type="match status" value="1"/>
</dbReference>
<dbReference type="PANTHER" id="PTHR30466:SF11">
    <property type="entry name" value="FLAVIN-DEPENDENT MONOOXYGENASE, REDUCTASE SUBUNIT HSAB"/>
    <property type="match status" value="1"/>
</dbReference>
<dbReference type="InterPro" id="IPR050268">
    <property type="entry name" value="NADH-dep_flavin_reductase"/>
</dbReference>
<dbReference type="EMBL" id="JAEDAO010000001">
    <property type="protein sequence ID" value="MBK0392555.1"/>
    <property type="molecule type" value="Genomic_DNA"/>
</dbReference>
<protein>
    <submittedName>
        <fullName evidence="4">Flavin reductase</fullName>
    </submittedName>
</protein>
<evidence type="ECO:0000256" key="2">
    <source>
        <dbReference type="ARBA" id="ARBA00023002"/>
    </source>
</evidence>
<evidence type="ECO:0000259" key="3">
    <source>
        <dbReference type="PROSITE" id="PS51078"/>
    </source>
</evidence>
<dbReference type="Pfam" id="PF01613">
    <property type="entry name" value="Flavin_Reduct"/>
    <property type="match status" value="1"/>
</dbReference>
<comment type="caution">
    <text evidence="4">The sequence shown here is derived from an EMBL/GenBank/DDBJ whole genome shotgun (WGS) entry which is preliminary data.</text>
</comment>
<dbReference type="InterPro" id="IPR029016">
    <property type="entry name" value="GAF-like_dom_sf"/>
</dbReference>
<dbReference type="GO" id="GO:0010181">
    <property type="term" value="F:FMN binding"/>
    <property type="evidence" value="ECO:0007669"/>
    <property type="project" value="InterPro"/>
</dbReference>
<feature type="domain" description="IclR-ED" evidence="3">
    <location>
        <begin position="162"/>
        <end position="343"/>
    </location>
</feature>
<dbReference type="InterPro" id="IPR014757">
    <property type="entry name" value="Tscrpt_reg_IclR_C"/>
</dbReference>
<dbReference type="SUPFAM" id="SSF55781">
    <property type="entry name" value="GAF domain-like"/>
    <property type="match status" value="1"/>
</dbReference>
<dbReference type="Gene3D" id="3.30.450.40">
    <property type="match status" value="1"/>
</dbReference>
<dbReference type="PANTHER" id="PTHR30466">
    <property type="entry name" value="FLAVIN REDUCTASE"/>
    <property type="match status" value="1"/>
</dbReference>
<organism evidence="4 5">
    <name type="scientific">Ramlibacter algicola</name>
    <dbReference type="NCBI Taxonomy" id="2795217"/>
    <lineage>
        <taxon>Bacteria</taxon>
        <taxon>Pseudomonadati</taxon>
        <taxon>Pseudomonadota</taxon>
        <taxon>Betaproteobacteria</taxon>
        <taxon>Burkholderiales</taxon>
        <taxon>Comamonadaceae</taxon>
        <taxon>Ramlibacter</taxon>
    </lineage>
</organism>
<dbReference type="AlphaFoldDB" id="A0A934PXW7"/>
<evidence type="ECO:0000256" key="1">
    <source>
        <dbReference type="ARBA" id="ARBA00008898"/>
    </source>
</evidence>
<name>A0A934PXW7_9BURK</name>
<accession>A0A934PXW7</accession>
<dbReference type="Proteomes" id="UP000617041">
    <property type="component" value="Unassembled WGS sequence"/>
</dbReference>
<keyword evidence="2" id="KW-0560">Oxidoreductase</keyword>
<keyword evidence="5" id="KW-1185">Reference proteome</keyword>